<proteinExistence type="predicted"/>
<dbReference type="InterPro" id="IPR018253">
    <property type="entry name" value="DnaJ_domain_CS"/>
</dbReference>
<dbReference type="PROSITE" id="PS00636">
    <property type="entry name" value="DNAJ_1"/>
    <property type="match status" value="1"/>
</dbReference>
<feature type="compositionally biased region" description="Basic and acidic residues" evidence="1">
    <location>
        <begin position="141"/>
        <end position="156"/>
    </location>
</feature>
<evidence type="ECO:0000256" key="1">
    <source>
        <dbReference type="SAM" id="MobiDB-lite"/>
    </source>
</evidence>
<feature type="domain" description="J" evidence="3">
    <location>
        <begin position="6"/>
        <end position="72"/>
    </location>
</feature>
<keyword evidence="2" id="KW-0812">Transmembrane</keyword>
<name>A0ABV2CSE0_9RHOO</name>
<reference evidence="4 5" key="1">
    <citation type="submission" date="2024-07" db="EMBL/GenBank/DDBJ databases">
        <title>Uliginosibacterium paludis KCTC:42655.</title>
        <authorList>
            <person name="Kim M.K."/>
        </authorList>
    </citation>
    <scope>NUCLEOTIDE SEQUENCE [LARGE SCALE GENOMIC DNA]</scope>
    <source>
        <strain evidence="4 5">KCTC 42655</strain>
    </source>
</reference>
<organism evidence="4 5">
    <name type="scientific">Uliginosibacterium paludis</name>
    <dbReference type="NCBI Taxonomy" id="1615952"/>
    <lineage>
        <taxon>Bacteria</taxon>
        <taxon>Pseudomonadati</taxon>
        <taxon>Pseudomonadota</taxon>
        <taxon>Betaproteobacteria</taxon>
        <taxon>Rhodocyclales</taxon>
        <taxon>Zoogloeaceae</taxon>
        <taxon>Uliginosibacterium</taxon>
    </lineage>
</organism>
<dbReference type="EMBL" id="JBEWLZ010000007">
    <property type="protein sequence ID" value="MET1490825.1"/>
    <property type="molecule type" value="Genomic_DNA"/>
</dbReference>
<dbReference type="Proteomes" id="UP001548590">
    <property type="component" value="Unassembled WGS sequence"/>
</dbReference>
<dbReference type="PROSITE" id="PS50076">
    <property type="entry name" value="DNAJ_2"/>
    <property type="match status" value="1"/>
</dbReference>
<evidence type="ECO:0000313" key="4">
    <source>
        <dbReference type="EMBL" id="MET1490825.1"/>
    </source>
</evidence>
<evidence type="ECO:0000313" key="5">
    <source>
        <dbReference type="Proteomes" id="UP001548590"/>
    </source>
</evidence>
<dbReference type="InterPro" id="IPR036869">
    <property type="entry name" value="J_dom_sf"/>
</dbReference>
<keyword evidence="5" id="KW-1185">Reference proteome</keyword>
<protein>
    <submittedName>
        <fullName evidence="4">DnaJ domain-containing protein</fullName>
    </submittedName>
</protein>
<dbReference type="SUPFAM" id="SSF46565">
    <property type="entry name" value="Chaperone J-domain"/>
    <property type="match status" value="1"/>
</dbReference>
<evidence type="ECO:0000256" key="2">
    <source>
        <dbReference type="SAM" id="Phobius"/>
    </source>
</evidence>
<feature type="compositionally biased region" description="Basic and acidic residues" evidence="1">
    <location>
        <begin position="213"/>
        <end position="248"/>
    </location>
</feature>
<keyword evidence="2" id="KW-0472">Membrane</keyword>
<feature type="region of interest" description="Disordered" evidence="1">
    <location>
        <begin position="141"/>
        <end position="170"/>
    </location>
</feature>
<feature type="transmembrane region" description="Helical" evidence="2">
    <location>
        <begin position="95"/>
        <end position="113"/>
    </location>
</feature>
<accession>A0ABV2CSE0</accession>
<dbReference type="RefSeq" id="WP_345925807.1">
    <property type="nucleotide sequence ID" value="NZ_JBDIVF010000002.1"/>
</dbReference>
<comment type="caution">
    <text evidence="4">The sequence shown here is derived from an EMBL/GenBank/DDBJ whole genome shotgun (WGS) entry which is preliminary data.</text>
</comment>
<sequence length="256" mass="29724">MTQEKTLYDLLEVSTSASTEAITAAFERLKANYLEGTLRSDRLDPDTHFNLIKDAFQTLSNPELRARYDRRLNPPALPASAVVIHESHADSPHTLRWAAAVVVACVLGAWLYFNHKADVQRQRLVAEAIRLEEQRLAQEAEARAAETERDLARQARMEQQQEEARRRMEAQRVEQDIRIARAQADRAYNQSDSQQRYDQARAEREALNAQRRSQYEEESRRRREESEARYRLARDEATLRQLERENHRGSGSIAPR</sequence>
<gene>
    <name evidence="4" type="ORF">ABVT11_13390</name>
</gene>
<dbReference type="InterPro" id="IPR001623">
    <property type="entry name" value="DnaJ_domain"/>
</dbReference>
<feature type="region of interest" description="Disordered" evidence="1">
    <location>
        <begin position="183"/>
        <end position="256"/>
    </location>
</feature>
<keyword evidence="2" id="KW-1133">Transmembrane helix</keyword>
<evidence type="ECO:0000259" key="3">
    <source>
        <dbReference type="PROSITE" id="PS50076"/>
    </source>
</evidence>
<dbReference type="Gene3D" id="1.10.287.110">
    <property type="entry name" value="DnaJ domain"/>
    <property type="match status" value="1"/>
</dbReference>
<dbReference type="Pfam" id="PF00226">
    <property type="entry name" value="DnaJ"/>
    <property type="match status" value="1"/>
</dbReference>
<feature type="compositionally biased region" description="Polar residues" evidence="1">
    <location>
        <begin position="188"/>
        <end position="197"/>
    </location>
</feature>